<dbReference type="EMBL" id="JAUMIS010000001">
    <property type="protein sequence ID" value="MDO3720317.1"/>
    <property type="molecule type" value="Genomic_DNA"/>
</dbReference>
<evidence type="ECO:0000259" key="2">
    <source>
        <dbReference type="Pfam" id="PF13439"/>
    </source>
</evidence>
<dbReference type="PANTHER" id="PTHR45947">
    <property type="entry name" value="SULFOQUINOVOSYL TRANSFERASE SQD2"/>
    <property type="match status" value="1"/>
</dbReference>
<protein>
    <submittedName>
        <fullName evidence="3">Glycosyltransferase family 4 protein</fullName>
        <ecNumber evidence="3">2.4.-.-</ecNumber>
    </submittedName>
</protein>
<organism evidence="3 4">
    <name type="scientific">Marinobacter suaedae</name>
    <dbReference type="NCBI Taxonomy" id="3057675"/>
    <lineage>
        <taxon>Bacteria</taxon>
        <taxon>Pseudomonadati</taxon>
        <taxon>Pseudomonadota</taxon>
        <taxon>Gammaproteobacteria</taxon>
        <taxon>Pseudomonadales</taxon>
        <taxon>Marinobacteraceae</taxon>
        <taxon>Marinobacter</taxon>
    </lineage>
</organism>
<comment type="caution">
    <text evidence="3">The sequence shown here is derived from an EMBL/GenBank/DDBJ whole genome shotgun (WGS) entry which is preliminary data.</text>
</comment>
<evidence type="ECO:0000313" key="3">
    <source>
        <dbReference type="EMBL" id="MDO3720317.1"/>
    </source>
</evidence>
<dbReference type="InterPro" id="IPR028098">
    <property type="entry name" value="Glyco_trans_4-like_N"/>
</dbReference>
<dbReference type="CDD" id="cd03801">
    <property type="entry name" value="GT4_PimA-like"/>
    <property type="match status" value="1"/>
</dbReference>
<keyword evidence="3" id="KW-0808">Transferase</keyword>
<feature type="domain" description="Glycosyl transferase family 1" evidence="1">
    <location>
        <begin position="190"/>
        <end position="335"/>
    </location>
</feature>
<dbReference type="Gene3D" id="3.40.50.2000">
    <property type="entry name" value="Glycogen Phosphorylase B"/>
    <property type="match status" value="2"/>
</dbReference>
<dbReference type="InterPro" id="IPR001296">
    <property type="entry name" value="Glyco_trans_1"/>
</dbReference>
<dbReference type="GO" id="GO:0016757">
    <property type="term" value="F:glycosyltransferase activity"/>
    <property type="evidence" value="ECO:0007669"/>
    <property type="project" value="UniProtKB-KW"/>
</dbReference>
<dbReference type="Pfam" id="PF00534">
    <property type="entry name" value="Glycos_transf_1"/>
    <property type="match status" value="1"/>
</dbReference>
<dbReference type="Pfam" id="PF13439">
    <property type="entry name" value="Glyco_transf_4"/>
    <property type="match status" value="1"/>
</dbReference>
<dbReference type="EC" id="2.4.-.-" evidence="3"/>
<accession>A0ABT8VWF8</accession>
<evidence type="ECO:0000313" key="4">
    <source>
        <dbReference type="Proteomes" id="UP001168640"/>
    </source>
</evidence>
<feature type="domain" description="Glycosyltransferase subfamily 4-like N-terminal" evidence="2">
    <location>
        <begin position="25"/>
        <end position="175"/>
    </location>
</feature>
<dbReference type="RefSeq" id="WP_302908556.1">
    <property type="nucleotide sequence ID" value="NZ_JAUMIS010000001.1"/>
</dbReference>
<reference evidence="3" key="1">
    <citation type="submission" date="2023-07" db="EMBL/GenBank/DDBJ databases">
        <title>Marinobacter sp. chi1 genome sequencing and assembly.</title>
        <authorList>
            <person name="Park S."/>
        </authorList>
    </citation>
    <scope>NUCLEOTIDE SEQUENCE</scope>
    <source>
        <strain evidence="3">Chi1</strain>
    </source>
</reference>
<name>A0ABT8VWF8_9GAMM</name>
<gene>
    <name evidence="3" type="ORF">QVZ43_01215</name>
</gene>
<dbReference type="PANTHER" id="PTHR45947:SF3">
    <property type="entry name" value="SULFOQUINOVOSYL TRANSFERASE SQD2"/>
    <property type="match status" value="1"/>
</dbReference>
<dbReference type="SUPFAM" id="SSF53756">
    <property type="entry name" value="UDP-Glycosyltransferase/glycogen phosphorylase"/>
    <property type="match status" value="1"/>
</dbReference>
<evidence type="ECO:0000259" key="1">
    <source>
        <dbReference type="Pfam" id="PF00534"/>
    </source>
</evidence>
<proteinExistence type="predicted"/>
<dbReference type="InterPro" id="IPR050194">
    <property type="entry name" value="Glycosyltransferase_grp1"/>
</dbReference>
<dbReference type="Proteomes" id="UP001168640">
    <property type="component" value="Unassembled WGS sequence"/>
</dbReference>
<keyword evidence="3" id="KW-0328">Glycosyltransferase</keyword>
<keyword evidence="4" id="KW-1185">Reference proteome</keyword>
<sequence>MEPEKKLRLIHLASSHLIGLTNQELQLAKAYRKSGLGSILIVTGENEQVSGSFSQLKLNNIPYQVISGFDHHQNFFGLVREFKRVISKFKPTTVSVNTNWQLLIVGLSRLPSLNKFRIVYTVHGFRNNSRFKSVVARFLIGLLLFLFADSINAPTRYVRDEFKLLGYKTKTIPLGEDDVFFENSSLPDFSTPIDFCFPGEFRKGKNQRLLVDAFSQFLEKTKNSQSKLYLCGSGALFHEVVDHAKKLGLNGRVIFTGQIGRKEMMELYRRCQVVIVPTNSETFGHCIAEPLIMQRIVISKPVGVALDCIEHGKNGFIFGTQKDLVDQMVSVASMDKSELERISHSAGETGRRFRWADVAKRNIEELMS</sequence>